<feature type="transmembrane region" description="Helical" evidence="2">
    <location>
        <begin position="29"/>
        <end position="54"/>
    </location>
</feature>
<reference evidence="4" key="1">
    <citation type="journal article" date="2019" name="Int. J. Syst. Evol. Microbiol.">
        <title>The Global Catalogue of Microorganisms (GCM) 10K type strain sequencing project: providing services to taxonomists for standard genome sequencing and annotation.</title>
        <authorList>
            <consortium name="The Broad Institute Genomics Platform"/>
            <consortium name="The Broad Institute Genome Sequencing Center for Infectious Disease"/>
            <person name="Wu L."/>
            <person name="Ma J."/>
        </authorList>
    </citation>
    <scope>NUCLEOTIDE SEQUENCE [LARGE SCALE GENOMIC DNA]</scope>
    <source>
        <strain evidence="4">JCM 9092</strain>
    </source>
</reference>
<protein>
    <submittedName>
        <fullName evidence="3">Uncharacterized protein</fullName>
    </submittedName>
</protein>
<evidence type="ECO:0000313" key="3">
    <source>
        <dbReference type="EMBL" id="GAA3154550.1"/>
    </source>
</evidence>
<keyword evidence="2" id="KW-0812">Transmembrane</keyword>
<feature type="region of interest" description="Disordered" evidence="1">
    <location>
        <begin position="131"/>
        <end position="154"/>
    </location>
</feature>
<evidence type="ECO:0000256" key="1">
    <source>
        <dbReference type="SAM" id="MobiDB-lite"/>
    </source>
</evidence>
<comment type="caution">
    <text evidence="3">The sequence shown here is derived from an EMBL/GenBank/DDBJ whole genome shotgun (WGS) entry which is preliminary data.</text>
</comment>
<keyword evidence="2" id="KW-0472">Membrane</keyword>
<feature type="compositionally biased region" description="Basic and acidic residues" evidence="1">
    <location>
        <begin position="131"/>
        <end position="143"/>
    </location>
</feature>
<name>A0ABP6NP01_9ACTN</name>
<dbReference type="EMBL" id="BAAAUG010000258">
    <property type="protein sequence ID" value="GAA3154550.1"/>
    <property type="molecule type" value="Genomic_DNA"/>
</dbReference>
<keyword evidence="2" id="KW-1133">Transmembrane helix</keyword>
<proteinExistence type="predicted"/>
<gene>
    <name evidence="3" type="ORF">GCM10010449_84620</name>
</gene>
<organism evidence="3 4">
    <name type="scientific">Streptomyces rectiviolaceus</name>
    <dbReference type="NCBI Taxonomy" id="332591"/>
    <lineage>
        <taxon>Bacteria</taxon>
        <taxon>Bacillati</taxon>
        <taxon>Actinomycetota</taxon>
        <taxon>Actinomycetes</taxon>
        <taxon>Kitasatosporales</taxon>
        <taxon>Streptomycetaceae</taxon>
        <taxon>Streptomyces</taxon>
    </lineage>
</organism>
<keyword evidence="4" id="KW-1185">Reference proteome</keyword>
<sequence>MTDSGAKGFLKGANVRTPSKGWTAGRITAVVVGAFLALIALTLIGAGGTAIAMASQDDGYIDLGTSKYKHRTDTYAMTTESWRADKELGGLYDDLRITFKPDRASDAVFIGLAGKGQMRQYLDGVQHVTIHDSSDKGDTESKHPGGTPKTPPAKADGWIAKASGQGAQTLNWSVKSGDVAAVAMKADGSRGPAGHVTVAAKIGWLPWIGVASLVAGLFVLAGSVLLIVRPLRRARGRTA</sequence>
<feature type="transmembrane region" description="Helical" evidence="2">
    <location>
        <begin position="204"/>
        <end position="228"/>
    </location>
</feature>
<evidence type="ECO:0000256" key="2">
    <source>
        <dbReference type="SAM" id="Phobius"/>
    </source>
</evidence>
<accession>A0ABP6NP01</accession>
<evidence type="ECO:0000313" key="4">
    <source>
        <dbReference type="Proteomes" id="UP001501637"/>
    </source>
</evidence>
<dbReference type="Proteomes" id="UP001501637">
    <property type="component" value="Unassembled WGS sequence"/>
</dbReference>